<name>L1J230_GUITC</name>
<reference evidence="2 4" key="1">
    <citation type="journal article" date="2012" name="Nature">
        <title>Algal genomes reveal evolutionary mosaicism and the fate of nucleomorphs.</title>
        <authorList>
            <consortium name="DOE Joint Genome Institute"/>
            <person name="Curtis B.A."/>
            <person name="Tanifuji G."/>
            <person name="Burki F."/>
            <person name="Gruber A."/>
            <person name="Irimia M."/>
            <person name="Maruyama S."/>
            <person name="Arias M.C."/>
            <person name="Ball S.G."/>
            <person name="Gile G.H."/>
            <person name="Hirakawa Y."/>
            <person name="Hopkins J.F."/>
            <person name="Kuo A."/>
            <person name="Rensing S.A."/>
            <person name="Schmutz J."/>
            <person name="Symeonidi A."/>
            <person name="Elias M."/>
            <person name="Eveleigh R.J."/>
            <person name="Herman E.K."/>
            <person name="Klute M.J."/>
            <person name="Nakayama T."/>
            <person name="Obornik M."/>
            <person name="Reyes-Prieto A."/>
            <person name="Armbrust E.V."/>
            <person name="Aves S.J."/>
            <person name="Beiko R.G."/>
            <person name="Coutinho P."/>
            <person name="Dacks J.B."/>
            <person name="Durnford D.G."/>
            <person name="Fast N.M."/>
            <person name="Green B.R."/>
            <person name="Grisdale C.J."/>
            <person name="Hempel F."/>
            <person name="Henrissat B."/>
            <person name="Hoppner M.P."/>
            <person name="Ishida K."/>
            <person name="Kim E."/>
            <person name="Koreny L."/>
            <person name="Kroth P.G."/>
            <person name="Liu Y."/>
            <person name="Malik S.B."/>
            <person name="Maier U.G."/>
            <person name="McRose D."/>
            <person name="Mock T."/>
            <person name="Neilson J.A."/>
            <person name="Onodera N.T."/>
            <person name="Poole A.M."/>
            <person name="Pritham E.J."/>
            <person name="Richards T.A."/>
            <person name="Rocap G."/>
            <person name="Roy S.W."/>
            <person name="Sarai C."/>
            <person name="Schaack S."/>
            <person name="Shirato S."/>
            <person name="Slamovits C.H."/>
            <person name="Spencer D.F."/>
            <person name="Suzuki S."/>
            <person name="Worden A.Z."/>
            <person name="Zauner S."/>
            <person name="Barry K."/>
            <person name="Bell C."/>
            <person name="Bharti A.K."/>
            <person name="Crow J.A."/>
            <person name="Grimwood J."/>
            <person name="Kramer R."/>
            <person name="Lindquist E."/>
            <person name="Lucas S."/>
            <person name="Salamov A."/>
            <person name="McFadden G.I."/>
            <person name="Lane C.E."/>
            <person name="Keeling P.J."/>
            <person name="Gray M.W."/>
            <person name="Grigoriev I.V."/>
            <person name="Archibald J.M."/>
        </authorList>
    </citation>
    <scope>NUCLEOTIDE SEQUENCE</scope>
    <source>
        <strain evidence="2 4">CCMP2712</strain>
    </source>
</reference>
<dbReference type="GeneID" id="17298909"/>
<dbReference type="AlphaFoldDB" id="L1J230"/>
<reference evidence="3" key="3">
    <citation type="submission" date="2016-03" db="UniProtKB">
        <authorList>
            <consortium name="EnsemblProtists"/>
        </authorList>
    </citation>
    <scope>IDENTIFICATION</scope>
</reference>
<organism evidence="2">
    <name type="scientific">Guillardia theta (strain CCMP2712)</name>
    <name type="common">Cryptophyte</name>
    <dbReference type="NCBI Taxonomy" id="905079"/>
    <lineage>
        <taxon>Eukaryota</taxon>
        <taxon>Cryptophyceae</taxon>
        <taxon>Pyrenomonadales</taxon>
        <taxon>Geminigeraceae</taxon>
        <taxon>Guillardia</taxon>
    </lineage>
</organism>
<dbReference type="EMBL" id="JH993018">
    <property type="protein sequence ID" value="EKX42150.1"/>
    <property type="molecule type" value="Genomic_DNA"/>
</dbReference>
<dbReference type="KEGG" id="gtt:GUITHDRAFT_111717"/>
<evidence type="ECO:0000313" key="3">
    <source>
        <dbReference type="EnsemblProtists" id="EKX42150"/>
    </source>
</evidence>
<gene>
    <name evidence="2" type="ORF">GUITHDRAFT_111717</name>
</gene>
<evidence type="ECO:0000313" key="2">
    <source>
        <dbReference type="EMBL" id="EKX42150.1"/>
    </source>
</evidence>
<dbReference type="Proteomes" id="UP000011087">
    <property type="component" value="Unassembled WGS sequence"/>
</dbReference>
<feature type="region of interest" description="Disordered" evidence="1">
    <location>
        <begin position="1"/>
        <end position="46"/>
    </location>
</feature>
<feature type="region of interest" description="Disordered" evidence="1">
    <location>
        <begin position="64"/>
        <end position="83"/>
    </location>
</feature>
<dbReference type="PaxDb" id="55529-EKX42150"/>
<evidence type="ECO:0000313" key="4">
    <source>
        <dbReference type="Proteomes" id="UP000011087"/>
    </source>
</evidence>
<accession>L1J230</accession>
<evidence type="ECO:0000256" key="1">
    <source>
        <dbReference type="SAM" id="MobiDB-lite"/>
    </source>
</evidence>
<sequence length="291" mass="30376">MVGESTKIEGSSQGVQAGTDADADAWSQSSNQLVATPHRGSDKPQACQPAISIRDLPEDDAVMEGVCGRAGPNEGGGRPHTVVGTRSMRREDLVTLAGEHMGAAKVPEGSATSQSTDGTHSRRACVLELVGESTKIEGSSQGVQAGTDADADAWSQSSNQLVATPHRGSDKPQACQPAISIRDLPEDDAVMEGVCGRAGPNEGGGRPHTVVGTRSMRREDLVTLAGEHMGAAKVPEGSATSQSTDGTHSRRACAQFMEGCCISWAAWKSFKGLFPKIVGFESFVRSISEMV</sequence>
<dbReference type="RefSeq" id="XP_005829130.1">
    <property type="nucleotide sequence ID" value="XM_005829073.1"/>
</dbReference>
<proteinExistence type="predicted"/>
<keyword evidence="4" id="KW-1185">Reference proteome</keyword>
<dbReference type="HOGENOM" id="CLU_957940_0_0_1"/>
<reference evidence="4" key="2">
    <citation type="submission" date="2012-11" db="EMBL/GenBank/DDBJ databases">
        <authorList>
            <person name="Kuo A."/>
            <person name="Curtis B.A."/>
            <person name="Tanifuji G."/>
            <person name="Burki F."/>
            <person name="Gruber A."/>
            <person name="Irimia M."/>
            <person name="Maruyama S."/>
            <person name="Arias M.C."/>
            <person name="Ball S.G."/>
            <person name="Gile G.H."/>
            <person name="Hirakawa Y."/>
            <person name="Hopkins J.F."/>
            <person name="Rensing S.A."/>
            <person name="Schmutz J."/>
            <person name="Symeonidi A."/>
            <person name="Elias M."/>
            <person name="Eveleigh R.J."/>
            <person name="Herman E.K."/>
            <person name="Klute M.J."/>
            <person name="Nakayama T."/>
            <person name="Obornik M."/>
            <person name="Reyes-Prieto A."/>
            <person name="Armbrust E.V."/>
            <person name="Aves S.J."/>
            <person name="Beiko R.G."/>
            <person name="Coutinho P."/>
            <person name="Dacks J.B."/>
            <person name="Durnford D.G."/>
            <person name="Fast N.M."/>
            <person name="Green B.R."/>
            <person name="Grisdale C."/>
            <person name="Hempe F."/>
            <person name="Henrissat B."/>
            <person name="Hoppner M.P."/>
            <person name="Ishida K.-I."/>
            <person name="Kim E."/>
            <person name="Koreny L."/>
            <person name="Kroth P.G."/>
            <person name="Liu Y."/>
            <person name="Malik S.-B."/>
            <person name="Maier U.G."/>
            <person name="McRose D."/>
            <person name="Mock T."/>
            <person name="Neilson J.A."/>
            <person name="Onodera N.T."/>
            <person name="Poole A.M."/>
            <person name="Pritham E.J."/>
            <person name="Richards T.A."/>
            <person name="Rocap G."/>
            <person name="Roy S.W."/>
            <person name="Sarai C."/>
            <person name="Schaack S."/>
            <person name="Shirato S."/>
            <person name="Slamovits C.H."/>
            <person name="Spencer D.F."/>
            <person name="Suzuki S."/>
            <person name="Worden A.Z."/>
            <person name="Zauner S."/>
            <person name="Barry K."/>
            <person name="Bell C."/>
            <person name="Bharti A.K."/>
            <person name="Crow J.A."/>
            <person name="Grimwood J."/>
            <person name="Kramer R."/>
            <person name="Lindquist E."/>
            <person name="Lucas S."/>
            <person name="Salamov A."/>
            <person name="McFadden G.I."/>
            <person name="Lane C.E."/>
            <person name="Keeling P.J."/>
            <person name="Gray M.W."/>
            <person name="Grigoriev I.V."/>
            <person name="Archibald J.M."/>
        </authorList>
    </citation>
    <scope>NUCLEOTIDE SEQUENCE</scope>
    <source>
        <strain evidence="4">CCMP2712</strain>
    </source>
</reference>
<protein>
    <submittedName>
        <fullName evidence="2 3">Uncharacterized protein</fullName>
    </submittedName>
</protein>
<dbReference type="EnsemblProtists" id="EKX42150">
    <property type="protein sequence ID" value="EKX42150"/>
    <property type="gene ID" value="GUITHDRAFT_111717"/>
</dbReference>